<dbReference type="InterPro" id="IPR006700">
    <property type="entry name" value="RsmE"/>
</dbReference>
<evidence type="ECO:0000256" key="2">
    <source>
        <dbReference type="ARBA" id="ARBA00005528"/>
    </source>
</evidence>
<dbReference type="SUPFAM" id="SSF75217">
    <property type="entry name" value="alpha/beta knot"/>
    <property type="match status" value="1"/>
</dbReference>
<sequence>MSLHHFFLDGQVLELETEPCFALRLSPEDAKHARVLRLEPGEHLSVVDAAQDYFECEVVSTDGDIVVRIAQKLDASEDGPTVVLAQGLAKGDKMDDIVRHATEVGVSGFVPLACSRSVVKLDAKKAAAKTQRWQAIARSAAMQAGRTLVPEVSEPVSIAQAVDLFAEATAVLVCWEECPATSTIASALGSAFEECGVRDVRDARIVVVVGPEGGLSASEVEALAAGRRAWPVTLGSSILRTETAGVVAPALVLYECGGMGRGGMSCSDSPGLARTAQ</sequence>
<evidence type="ECO:0000259" key="13">
    <source>
        <dbReference type="Pfam" id="PF04452"/>
    </source>
</evidence>
<evidence type="ECO:0000256" key="1">
    <source>
        <dbReference type="ARBA" id="ARBA00004496"/>
    </source>
</evidence>
<evidence type="ECO:0000256" key="7">
    <source>
        <dbReference type="ARBA" id="ARBA00022603"/>
    </source>
</evidence>
<keyword evidence="5 12" id="KW-0963">Cytoplasm</keyword>
<evidence type="ECO:0000313" key="14">
    <source>
        <dbReference type="EMBL" id="RNL21372.1"/>
    </source>
</evidence>
<dbReference type="InterPro" id="IPR046886">
    <property type="entry name" value="RsmE_MTase_dom"/>
</dbReference>
<dbReference type="AlphaFoldDB" id="A0A3N0AH43"/>
<protein>
    <recommendedName>
        <fullName evidence="4 12">Ribosomal RNA small subunit methyltransferase E</fullName>
        <ecNumber evidence="3 12">2.1.1.193</ecNumber>
    </recommendedName>
</protein>
<evidence type="ECO:0000256" key="9">
    <source>
        <dbReference type="ARBA" id="ARBA00022691"/>
    </source>
</evidence>
<dbReference type="Proteomes" id="UP000267368">
    <property type="component" value="Unassembled WGS sequence"/>
</dbReference>
<comment type="catalytic activity">
    <reaction evidence="11 12">
        <text>uridine(1498) in 16S rRNA + S-adenosyl-L-methionine = N(3)-methyluridine(1498) in 16S rRNA + S-adenosyl-L-homocysteine + H(+)</text>
        <dbReference type="Rhea" id="RHEA:42920"/>
        <dbReference type="Rhea" id="RHEA-COMP:10283"/>
        <dbReference type="Rhea" id="RHEA-COMP:10284"/>
        <dbReference type="ChEBI" id="CHEBI:15378"/>
        <dbReference type="ChEBI" id="CHEBI:57856"/>
        <dbReference type="ChEBI" id="CHEBI:59789"/>
        <dbReference type="ChEBI" id="CHEBI:65315"/>
        <dbReference type="ChEBI" id="CHEBI:74502"/>
        <dbReference type="EC" id="2.1.1.193"/>
    </reaction>
</comment>
<dbReference type="GO" id="GO:0070475">
    <property type="term" value="P:rRNA base methylation"/>
    <property type="evidence" value="ECO:0007669"/>
    <property type="project" value="TreeGrafter"/>
</dbReference>
<feature type="domain" description="Ribosomal RNA small subunit methyltransferase E methyltransferase" evidence="13">
    <location>
        <begin position="81"/>
        <end position="251"/>
    </location>
</feature>
<evidence type="ECO:0000313" key="15">
    <source>
        <dbReference type="Proteomes" id="UP000267368"/>
    </source>
</evidence>
<keyword evidence="6 12" id="KW-0698">rRNA processing</keyword>
<comment type="function">
    <text evidence="10 12">Specifically methylates the N3 position of the uracil ring of uridine 1498 (m3U1498) in 16S rRNA. Acts on the fully assembled 30S ribosomal subunit.</text>
</comment>
<dbReference type="GO" id="GO:0005737">
    <property type="term" value="C:cytoplasm"/>
    <property type="evidence" value="ECO:0007669"/>
    <property type="project" value="UniProtKB-SubCell"/>
</dbReference>
<dbReference type="PANTHER" id="PTHR30027">
    <property type="entry name" value="RIBOSOMAL RNA SMALL SUBUNIT METHYLTRANSFERASE E"/>
    <property type="match status" value="1"/>
</dbReference>
<reference evidence="15" key="1">
    <citation type="submission" date="2018-05" db="EMBL/GenBank/DDBJ databases">
        <title>Genome Sequencing of selected type strains of the family Eggerthellaceae.</title>
        <authorList>
            <person name="Danylec N."/>
            <person name="Stoll D.A."/>
            <person name="Doetsch A."/>
            <person name="Huch M."/>
        </authorList>
    </citation>
    <scope>NUCLEOTIDE SEQUENCE [LARGE SCALE GENOMIC DNA]</scope>
    <source>
        <strain evidence="15">DSM 17537</strain>
    </source>
</reference>
<dbReference type="NCBIfam" id="TIGR00046">
    <property type="entry name" value="RsmE family RNA methyltransferase"/>
    <property type="match status" value="1"/>
</dbReference>
<dbReference type="Gene3D" id="3.40.1280.10">
    <property type="match status" value="1"/>
</dbReference>
<dbReference type="PIRSF" id="PIRSF015601">
    <property type="entry name" value="MTase_slr0722"/>
    <property type="match status" value="1"/>
</dbReference>
<keyword evidence="9 12" id="KW-0949">S-adenosyl-L-methionine</keyword>
<dbReference type="GO" id="GO:0070042">
    <property type="term" value="F:rRNA (uridine-N3-)-methyltransferase activity"/>
    <property type="evidence" value="ECO:0007669"/>
    <property type="project" value="TreeGrafter"/>
</dbReference>
<dbReference type="OrthoDB" id="9808126at2"/>
<keyword evidence="8 12" id="KW-0808">Transferase</keyword>
<dbReference type="EC" id="2.1.1.193" evidence="3 12"/>
<dbReference type="EMBL" id="QICB01000001">
    <property type="protein sequence ID" value="RNL21372.1"/>
    <property type="molecule type" value="Genomic_DNA"/>
</dbReference>
<evidence type="ECO:0000256" key="6">
    <source>
        <dbReference type="ARBA" id="ARBA00022552"/>
    </source>
</evidence>
<evidence type="ECO:0000256" key="4">
    <source>
        <dbReference type="ARBA" id="ARBA00013673"/>
    </source>
</evidence>
<comment type="similarity">
    <text evidence="2 12">Belongs to the RNA methyltransferase RsmE family.</text>
</comment>
<name>A0A3N0AH43_9ACTN</name>
<organism evidence="14 15">
    <name type="scientific">Slackia faecicanis</name>
    <dbReference type="NCBI Taxonomy" id="255723"/>
    <lineage>
        <taxon>Bacteria</taxon>
        <taxon>Bacillati</taxon>
        <taxon>Actinomycetota</taxon>
        <taxon>Coriobacteriia</taxon>
        <taxon>Eggerthellales</taxon>
        <taxon>Eggerthellaceae</taxon>
        <taxon>Slackia</taxon>
    </lineage>
</organism>
<evidence type="ECO:0000256" key="5">
    <source>
        <dbReference type="ARBA" id="ARBA00022490"/>
    </source>
</evidence>
<dbReference type="Pfam" id="PF04452">
    <property type="entry name" value="Methyltrans_RNA"/>
    <property type="match status" value="1"/>
</dbReference>
<dbReference type="SUPFAM" id="SSF88697">
    <property type="entry name" value="PUA domain-like"/>
    <property type="match status" value="1"/>
</dbReference>
<dbReference type="CDD" id="cd18084">
    <property type="entry name" value="RsmE-like"/>
    <property type="match status" value="1"/>
</dbReference>
<dbReference type="InterPro" id="IPR029028">
    <property type="entry name" value="Alpha/beta_knot_MTases"/>
</dbReference>
<keyword evidence="15" id="KW-1185">Reference proteome</keyword>
<evidence type="ECO:0000256" key="11">
    <source>
        <dbReference type="ARBA" id="ARBA00047944"/>
    </source>
</evidence>
<evidence type="ECO:0000256" key="12">
    <source>
        <dbReference type="PIRNR" id="PIRNR015601"/>
    </source>
</evidence>
<evidence type="ECO:0000256" key="10">
    <source>
        <dbReference type="ARBA" id="ARBA00025699"/>
    </source>
</evidence>
<keyword evidence="7 12" id="KW-0489">Methyltransferase</keyword>
<comment type="subcellular location">
    <subcellularLocation>
        <location evidence="1 12">Cytoplasm</location>
    </subcellularLocation>
</comment>
<dbReference type="RefSeq" id="WP_123197214.1">
    <property type="nucleotide sequence ID" value="NZ_QICB01000001.1"/>
</dbReference>
<dbReference type="PANTHER" id="PTHR30027:SF3">
    <property type="entry name" value="16S RRNA (URACIL(1498)-N(3))-METHYLTRANSFERASE"/>
    <property type="match status" value="1"/>
</dbReference>
<gene>
    <name evidence="14" type="ORF">DMP07_00515</name>
</gene>
<comment type="caution">
    <text evidence="14">The sequence shown here is derived from an EMBL/GenBank/DDBJ whole genome shotgun (WGS) entry which is preliminary data.</text>
</comment>
<accession>A0A3N0AH43</accession>
<evidence type="ECO:0000256" key="8">
    <source>
        <dbReference type="ARBA" id="ARBA00022679"/>
    </source>
</evidence>
<dbReference type="InterPro" id="IPR015947">
    <property type="entry name" value="PUA-like_sf"/>
</dbReference>
<proteinExistence type="inferred from homology"/>
<evidence type="ECO:0000256" key="3">
    <source>
        <dbReference type="ARBA" id="ARBA00012328"/>
    </source>
</evidence>
<dbReference type="InterPro" id="IPR029026">
    <property type="entry name" value="tRNA_m1G_MTases_N"/>
</dbReference>